<evidence type="ECO:0000256" key="2">
    <source>
        <dbReference type="ARBA" id="ARBA00022730"/>
    </source>
</evidence>
<feature type="domain" description="RNA-binding S4" evidence="10">
    <location>
        <begin position="97"/>
        <end position="167"/>
    </location>
</feature>
<dbReference type="InterPro" id="IPR001912">
    <property type="entry name" value="Ribosomal_uS4_N"/>
</dbReference>
<dbReference type="PANTHER" id="PTHR11831">
    <property type="entry name" value="30S 40S RIBOSOMAL PROTEIN"/>
    <property type="match status" value="1"/>
</dbReference>
<evidence type="ECO:0000256" key="9">
    <source>
        <dbReference type="SAM" id="MobiDB-lite"/>
    </source>
</evidence>
<dbReference type="NCBIfam" id="TIGR01017">
    <property type="entry name" value="rpsD_bact"/>
    <property type="match status" value="1"/>
</dbReference>
<dbReference type="InterPro" id="IPR018079">
    <property type="entry name" value="Ribosomal_uS4_CS"/>
</dbReference>
<dbReference type="GO" id="GO:0019843">
    <property type="term" value="F:rRNA binding"/>
    <property type="evidence" value="ECO:0007669"/>
    <property type="project" value="UniProtKB-UniRule"/>
</dbReference>
<feature type="compositionally biased region" description="Polar residues" evidence="9">
    <location>
        <begin position="42"/>
        <end position="53"/>
    </location>
</feature>
<sequence length="213" mass="24240">MARYIGPKLKLSRREGTDLQLKSGVKPYDVKTKKASRAPGQHGNSQNKTSEYASQLREKQKVKRMYGVLERQFSNYYKEAARMRGATGENLLGMLERRLDNVVYRMGFGATRAEARQLVSHRAILLKKAGRDEFVRVNIPSIQVQDGDVIAVHEKSKEQLRIKNAVELATQRGIPEWLEVDHSKLQGTFKTAPERSELPAEINESLIVELYSK</sequence>
<dbReference type="FunFam" id="3.10.290.10:FF:000001">
    <property type="entry name" value="30S ribosomal protein S4"/>
    <property type="match status" value="1"/>
</dbReference>
<evidence type="ECO:0000256" key="8">
    <source>
        <dbReference type="RuleBase" id="RU003699"/>
    </source>
</evidence>
<organism evidence="12 13">
    <name type="scientific">Moraxella bovoculi 237</name>
    <dbReference type="NCBI Taxonomy" id="743974"/>
    <lineage>
        <taxon>Bacteria</taxon>
        <taxon>Pseudomonadati</taxon>
        <taxon>Pseudomonadota</taxon>
        <taxon>Gammaproteobacteria</taxon>
        <taxon>Moraxellales</taxon>
        <taxon>Moraxellaceae</taxon>
        <taxon>Moraxella</taxon>
    </lineage>
</organism>
<dbReference type="Proteomes" id="UP000035860">
    <property type="component" value="Unassembled WGS sequence"/>
</dbReference>
<dbReference type="HAMAP" id="MF_01306_B">
    <property type="entry name" value="Ribosomal_uS4_B"/>
    <property type="match status" value="1"/>
</dbReference>
<comment type="similarity">
    <text evidence="1 7 8">Belongs to the universal ribosomal protein uS4 family.</text>
</comment>
<dbReference type="PROSITE" id="PS00632">
    <property type="entry name" value="RIBOSOMAL_S4"/>
    <property type="match status" value="1"/>
</dbReference>
<proteinExistence type="inferred from homology"/>
<keyword evidence="4 7" id="KW-0689">Ribosomal protein</keyword>
<reference evidence="12 13" key="1">
    <citation type="journal article" date="2014" name="Genome Announc.">
        <title>Draft Genome Sequence of Moraxella bovoculi Strain 237T (ATCC BAA-1259T) Isolated from a Calf with Infectious Bovine Keratoconjunctivitis.</title>
        <authorList>
            <person name="Calcutt M.J."/>
            <person name="Foecking M.F."/>
            <person name="Martin N.T."/>
            <person name="Mhlanga-Mutangadura T."/>
            <person name="Reilly T.J."/>
        </authorList>
    </citation>
    <scope>NUCLEOTIDE SEQUENCE [LARGE SCALE GENOMIC DNA]</scope>
    <source>
        <strain evidence="12 13">237</strain>
    </source>
</reference>
<evidence type="ECO:0000256" key="4">
    <source>
        <dbReference type="ARBA" id="ARBA00022980"/>
    </source>
</evidence>
<evidence type="ECO:0000256" key="6">
    <source>
        <dbReference type="ARBA" id="ARBA00035254"/>
    </source>
</evidence>
<comment type="subunit">
    <text evidence="7">Part of the 30S ribosomal subunit. Contacts protein S5. The interaction surface between S4 and S5 is involved in control of translational fidelity.</text>
</comment>
<dbReference type="InterPro" id="IPR036986">
    <property type="entry name" value="S4_RNA-bd_sf"/>
</dbReference>
<gene>
    <name evidence="7 12" type="primary">rpsD</name>
    <name evidence="12" type="ORF">MBO_04439</name>
</gene>
<dbReference type="RefSeq" id="WP_036364254.1">
    <property type="nucleotide sequence ID" value="NZ_AOMT01000021.1"/>
</dbReference>
<dbReference type="InterPro" id="IPR022801">
    <property type="entry name" value="Ribosomal_uS4"/>
</dbReference>
<dbReference type="GO" id="GO:0015935">
    <property type="term" value="C:small ribosomal subunit"/>
    <property type="evidence" value="ECO:0007669"/>
    <property type="project" value="InterPro"/>
</dbReference>
<dbReference type="SUPFAM" id="SSF55174">
    <property type="entry name" value="Alpha-L RNA-binding motif"/>
    <property type="match status" value="1"/>
</dbReference>
<comment type="function">
    <text evidence="7">With S5 and S12 plays an important role in translational accuracy.</text>
</comment>
<feature type="domain" description="Small ribosomal subunit protein uS4 N-terminal" evidence="11">
    <location>
        <begin position="3"/>
        <end position="96"/>
    </location>
</feature>
<protein>
    <recommendedName>
        <fullName evidence="6 7">Small ribosomal subunit protein uS4</fullName>
    </recommendedName>
</protein>
<dbReference type="OrthoDB" id="9803672at2"/>
<evidence type="ECO:0000313" key="13">
    <source>
        <dbReference type="Proteomes" id="UP000035860"/>
    </source>
</evidence>
<comment type="caution">
    <text evidence="12">The sequence shown here is derived from an EMBL/GenBank/DDBJ whole genome shotgun (WGS) entry which is preliminary data.</text>
</comment>
<evidence type="ECO:0000256" key="5">
    <source>
        <dbReference type="ARBA" id="ARBA00023274"/>
    </source>
</evidence>
<evidence type="ECO:0000259" key="10">
    <source>
        <dbReference type="SMART" id="SM00363"/>
    </source>
</evidence>
<dbReference type="InterPro" id="IPR002942">
    <property type="entry name" value="S4_RNA-bd"/>
</dbReference>
<dbReference type="CDD" id="cd00165">
    <property type="entry name" value="S4"/>
    <property type="match status" value="1"/>
</dbReference>
<dbReference type="GO" id="GO:0003735">
    <property type="term" value="F:structural constituent of ribosome"/>
    <property type="evidence" value="ECO:0007669"/>
    <property type="project" value="InterPro"/>
</dbReference>
<dbReference type="EMBL" id="AOMT01000021">
    <property type="protein sequence ID" value="KDN25301.1"/>
    <property type="molecule type" value="Genomic_DNA"/>
</dbReference>
<name>A0A066UD27_9GAMM</name>
<dbReference type="Pfam" id="PF00163">
    <property type="entry name" value="Ribosomal_S4"/>
    <property type="match status" value="1"/>
</dbReference>
<dbReference type="FunFam" id="1.10.1050.10:FF:000001">
    <property type="entry name" value="30S ribosomal protein S4"/>
    <property type="match status" value="1"/>
</dbReference>
<dbReference type="SMART" id="SM01390">
    <property type="entry name" value="Ribosomal_S4"/>
    <property type="match status" value="1"/>
</dbReference>
<dbReference type="Pfam" id="PF01479">
    <property type="entry name" value="S4"/>
    <property type="match status" value="1"/>
</dbReference>
<accession>A0A066UD27</accession>
<evidence type="ECO:0000256" key="3">
    <source>
        <dbReference type="ARBA" id="ARBA00022884"/>
    </source>
</evidence>
<dbReference type="eggNOG" id="COG0522">
    <property type="taxonomic scope" value="Bacteria"/>
</dbReference>
<keyword evidence="3 7" id="KW-0694">RNA-binding</keyword>
<dbReference type="Gene3D" id="1.10.1050.10">
    <property type="entry name" value="Ribosomal Protein S4 Delta 41, Chain A, domain 1"/>
    <property type="match status" value="1"/>
</dbReference>
<feature type="region of interest" description="Disordered" evidence="9">
    <location>
        <begin position="14"/>
        <end position="56"/>
    </location>
</feature>
<dbReference type="GeneID" id="301976027"/>
<comment type="function">
    <text evidence="7">One of the primary rRNA binding proteins, it binds directly to 16S rRNA where it nucleates assembly of the body of the 30S subunit.</text>
</comment>
<evidence type="ECO:0000256" key="7">
    <source>
        <dbReference type="HAMAP-Rule" id="MF_01306"/>
    </source>
</evidence>
<dbReference type="SMART" id="SM00363">
    <property type="entry name" value="S4"/>
    <property type="match status" value="1"/>
</dbReference>
<evidence type="ECO:0000313" key="12">
    <source>
        <dbReference type="EMBL" id="KDN25301.1"/>
    </source>
</evidence>
<dbReference type="GO" id="GO:0006412">
    <property type="term" value="P:translation"/>
    <property type="evidence" value="ECO:0007669"/>
    <property type="project" value="UniProtKB-UniRule"/>
</dbReference>
<dbReference type="Gene3D" id="3.10.290.10">
    <property type="entry name" value="RNA-binding S4 domain"/>
    <property type="match status" value="1"/>
</dbReference>
<dbReference type="PROSITE" id="PS50889">
    <property type="entry name" value="S4"/>
    <property type="match status" value="1"/>
</dbReference>
<evidence type="ECO:0000259" key="11">
    <source>
        <dbReference type="SMART" id="SM01390"/>
    </source>
</evidence>
<evidence type="ECO:0000256" key="1">
    <source>
        <dbReference type="ARBA" id="ARBA00007465"/>
    </source>
</evidence>
<dbReference type="PANTHER" id="PTHR11831:SF4">
    <property type="entry name" value="SMALL RIBOSOMAL SUBUNIT PROTEIN US4M"/>
    <property type="match status" value="1"/>
</dbReference>
<dbReference type="GO" id="GO:0042274">
    <property type="term" value="P:ribosomal small subunit biogenesis"/>
    <property type="evidence" value="ECO:0007669"/>
    <property type="project" value="TreeGrafter"/>
</dbReference>
<dbReference type="AlphaFoldDB" id="A0A066UD27"/>
<keyword evidence="5 7" id="KW-0687">Ribonucleoprotein</keyword>
<keyword evidence="13" id="KW-1185">Reference proteome</keyword>
<keyword evidence="2 7" id="KW-0699">rRNA-binding</keyword>
<dbReference type="InterPro" id="IPR005709">
    <property type="entry name" value="Ribosomal_uS4_bac-type"/>
</dbReference>
<dbReference type="NCBIfam" id="NF003717">
    <property type="entry name" value="PRK05327.1"/>
    <property type="match status" value="1"/>
</dbReference>